<dbReference type="Proteomes" id="UP001144612">
    <property type="component" value="Unassembled WGS sequence"/>
</dbReference>
<feature type="transmembrane region" description="Helical" evidence="9">
    <location>
        <begin position="12"/>
        <end position="34"/>
    </location>
</feature>
<dbReference type="RefSeq" id="WP_268060551.1">
    <property type="nucleotide sequence ID" value="NZ_JAPQFJ010000004.1"/>
</dbReference>
<evidence type="ECO:0000256" key="9">
    <source>
        <dbReference type="RuleBase" id="RU363032"/>
    </source>
</evidence>
<sequence>MDFSYLVEYNSFFLKGAAITIFLSFFTVIFGALFGTGFALMKLSKSKILKGISSVFIEIVRGTPLLVQLYILFYGLPLMGITLPEINAFGTNFTDFIAGILALTINSTAYVAEIIRGGIQSIDKGQMEAARSLGMGHKMAMSHIVIPQAVKNILPALGNEFITVIKESAIVSVIGIHEIMFNAQLVTGVTFKPISPYIFAALIYFVLTFGLSKLIGKFERKMKISD</sequence>
<evidence type="ECO:0000256" key="2">
    <source>
        <dbReference type="ARBA" id="ARBA00010072"/>
    </source>
</evidence>
<gene>
    <name evidence="11" type="ORF">OW729_05905</name>
</gene>
<accession>A0ABT4D773</accession>
<evidence type="ECO:0000256" key="7">
    <source>
        <dbReference type="ARBA" id="ARBA00022989"/>
    </source>
</evidence>
<protein>
    <submittedName>
        <fullName evidence="11">Amino acid ABC transporter permease</fullName>
    </submittedName>
</protein>
<feature type="domain" description="ABC transmembrane type-1" evidence="10">
    <location>
        <begin position="17"/>
        <end position="215"/>
    </location>
</feature>
<dbReference type="PANTHER" id="PTHR30614">
    <property type="entry name" value="MEMBRANE COMPONENT OF AMINO ACID ABC TRANSPORTER"/>
    <property type="match status" value="1"/>
</dbReference>
<comment type="caution">
    <text evidence="11">The sequence shown here is derived from an EMBL/GenBank/DDBJ whole genome shotgun (WGS) entry which is preliminary data.</text>
</comment>
<keyword evidence="4" id="KW-1003">Cell membrane</keyword>
<dbReference type="PROSITE" id="PS50928">
    <property type="entry name" value="ABC_TM1"/>
    <property type="match status" value="1"/>
</dbReference>
<dbReference type="InterPro" id="IPR000515">
    <property type="entry name" value="MetI-like"/>
</dbReference>
<feature type="transmembrane region" description="Helical" evidence="9">
    <location>
        <begin position="96"/>
        <end position="115"/>
    </location>
</feature>
<dbReference type="PANTHER" id="PTHR30614:SF20">
    <property type="entry name" value="GLUTAMINE TRANSPORT SYSTEM PERMEASE PROTEIN GLNP"/>
    <property type="match status" value="1"/>
</dbReference>
<feature type="transmembrane region" description="Helical" evidence="9">
    <location>
        <begin position="169"/>
        <end position="191"/>
    </location>
</feature>
<dbReference type="NCBIfam" id="TIGR01726">
    <property type="entry name" value="HEQRo_perm_3TM"/>
    <property type="match status" value="1"/>
</dbReference>
<reference evidence="11" key="1">
    <citation type="submission" date="2022-12" db="EMBL/GenBank/DDBJ databases">
        <title>Clostridium sp. nov., isolated from industrial wastewater.</title>
        <authorList>
            <person name="Jiayan W."/>
        </authorList>
    </citation>
    <scope>NUCLEOTIDE SEQUENCE</scope>
    <source>
        <strain evidence="11">ZC22-4</strain>
    </source>
</reference>
<organism evidence="11 12">
    <name type="scientific">Clostridium brassicae</name>
    <dbReference type="NCBI Taxonomy" id="2999072"/>
    <lineage>
        <taxon>Bacteria</taxon>
        <taxon>Bacillati</taxon>
        <taxon>Bacillota</taxon>
        <taxon>Clostridia</taxon>
        <taxon>Eubacteriales</taxon>
        <taxon>Clostridiaceae</taxon>
        <taxon>Clostridium</taxon>
    </lineage>
</organism>
<dbReference type="InterPro" id="IPR035906">
    <property type="entry name" value="MetI-like_sf"/>
</dbReference>
<dbReference type="Gene3D" id="1.10.3720.10">
    <property type="entry name" value="MetI-like"/>
    <property type="match status" value="1"/>
</dbReference>
<evidence type="ECO:0000256" key="5">
    <source>
        <dbReference type="ARBA" id="ARBA00022692"/>
    </source>
</evidence>
<comment type="similarity">
    <text evidence="2">Belongs to the binding-protein-dependent transport system permease family. HisMQ subfamily.</text>
</comment>
<keyword evidence="3 9" id="KW-0813">Transport</keyword>
<evidence type="ECO:0000256" key="8">
    <source>
        <dbReference type="ARBA" id="ARBA00023136"/>
    </source>
</evidence>
<dbReference type="InterPro" id="IPR043429">
    <property type="entry name" value="ArtM/GltK/GlnP/TcyL/YhdX-like"/>
</dbReference>
<evidence type="ECO:0000313" key="11">
    <source>
        <dbReference type="EMBL" id="MCY6958142.1"/>
    </source>
</evidence>
<comment type="subcellular location">
    <subcellularLocation>
        <location evidence="1 9">Cell membrane</location>
        <topology evidence="1 9">Multi-pass membrane protein</topology>
    </subcellularLocation>
</comment>
<name>A0ABT4D773_9CLOT</name>
<keyword evidence="5 9" id="KW-0812">Transmembrane</keyword>
<dbReference type="Pfam" id="PF00528">
    <property type="entry name" value="BPD_transp_1"/>
    <property type="match status" value="1"/>
</dbReference>
<proteinExistence type="inferred from homology"/>
<dbReference type="InterPro" id="IPR010065">
    <property type="entry name" value="AA_ABC_transptr_permease_3TM"/>
</dbReference>
<evidence type="ECO:0000256" key="6">
    <source>
        <dbReference type="ARBA" id="ARBA00022970"/>
    </source>
</evidence>
<feature type="transmembrane region" description="Helical" evidence="9">
    <location>
        <begin position="55"/>
        <end position="76"/>
    </location>
</feature>
<keyword evidence="8 9" id="KW-0472">Membrane</keyword>
<dbReference type="SUPFAM" id="SSF161098">
    <property type="entry name" value="MetI-like"/>
    <property type="match status" value="1"/>
</dbReference>
<keyword evidence="6" id="KW-0029">Amino-acid transport</keyword>
<evidence type="ECO:0000256" key="1">
    <source>
        <dbReference type="ARBA" id="ARBA00004651"/>
    </source>
</evidence>
<evidence type="ECO:0000256" key="4">
    <source>
        <dbReference type="ARBA" id="ARBA00022475"/>
    </source>
</evidence>
<evidence type="ECO:0000259" key="10">
    <source>
        <dbReference type="PROSITE" id="PS50928"/>
    </source>
</evidence>
<evidence type="ECO:0000313" key="12">
    <source>
        <dbReference type="Proteomes" id="UP001144612"/>
    </source>
</evidence>
<feature type="transmembrane region" description="Helical" evidence="9">
    <location>
        <begin position="197"/>
        <end position="216"/>
    </location>
</feature>
<dbReference type="EMBL" id="JAPQFJ010000004">
    <property type="protein sequence ID" value="MCY6958142.1"/>
    <property type="molecule type" value="Genomic_DNA"/>
</dbReference>
<keyword evidence="7 9" id="KW-1133">Transmembrane helix</keyword>
<keyword evidence="12" id="KW-1185">Reference proteome</keyword>
<dbReference type="CDD" id="cd06261">
    <property type="entry name" value="TM_PBP2"/>
    <property type="match status" value="1"/>
</dbReference>
<evidence type="ECO:0000256" key="3">
    <source>
        <dbReference type="ARBA" id="ARBA00022448"/>
    </source>
</evidence>